<keyword evidence="1" id="KW-0472">Membrane</keyword>
<proteinExistence type="predicted"/>
<dbReference type="EMBL" id="BAAAYX010000012">
    <property type="protein sequence ID" value="GAA3707814.1"/>
    <property type="molecule type" value="Genomic_DNA"/>
</dbReference>
<dbReference type="RefSeq" id="WP_344812937.1">
    <property type="nucleotide sequence ID" value="NZ_BAAAYX010000012.1"/>
</dbReference>
<reference evidence="3" key="1">
    <citation type="journal article" date="2019" name="Int. J. Syst. Evol. Microbiol.">
        <title>The Global Catalogue of Microorganisms (GCM) 10K type strain sequencing project: providing services to taxonomists for standard genome sequencing and annotation.</title>
        <authorList>
            <consortium name="The Broad Institute Genomics Platform"/>
            <consortium name="The Broad Institute Genome Sequencing Center for Infectious Disease"/>
            <person name="Wu L."/>
            <person name="Ma J."/>
        </authorList>
    </citation>
    <scope>NUCLEOTIDE SEQUENCE [LARGE SCALE GENOMIC DNA]</scope>
    <source>
        <strain evidence="3">JCM 16548</strain>
    </source>
</reference>
<feature type="transmembrane region" description="Helical" evidence="1">
    <location>
        <begin position="32"/>
        <end position="50"/>
    </location>
</feature>
<evidence type="ECO:0000313" key="3">
    <source>
        <dbReference type="Proteomes" id="UP001500051"/>
    </source>
</evidence>
<name>A0ABP7DMZ0_9ACTN</name>
<dbReference type="Proteomes" id="UP001500051">
    <property type="component" value="Unassembled WGS sequence"/>
</dbReference>
<sequence>MNQLLVTLYVWQLTASDKLKQRREAGQGSLEYIAAIAVAAIIIVAVVGAVNSAQLGTWAGELIQKIKDSTNSA</sequence>
<evidence type="ECO:0008006" key="4">
    <source>
        <dbReference type="Google" id="ProtNLM"/>
    </source>
</evidence>
<evidence type="ECO:0000256" key="1">
    <source>
        <dbReference type="SAM" id="Phobius"/>
    </source>
</evidence>
<accession>A0ABP7DMZ0</accession>
<comment type="caution">
    <text evidence="2">The sequence shown here is derived from an EMBL/GenBank/DDBJ whole genome shotgun (WGS) entry which is preliminary data.</text>
</comment>
<evidence type="ECO:0000313" key="2">
    <source>
        <dbReference type="EMBL" id="GAA3707814.1"/>
    </source>
</evidence>
<gene>
    <name evidence="2" type="ORF">GCM10022204_27260</name>
</gene>
<keyword evidence="3" id="KW-1185">Reference proteome</keyword>
<protein>
    <recommendedName>
        <fullName evidence="4">Pilus assembly protein Flp/PilA</fullName>
    </recommendedName>
</protein>
<keyword evidence="1" id="KW-1133">Transmembrane helix</keyword>
<keyword evidence="1" id="KW-0812">Transmembrane</keyword>
<organism evidence="2 3">
    <name type="scientific">Microlunatus aurantiacus</name>
    <dbReference type="NCBI Taxonomy" id="446786"/>
    <lineage>
        <taxon>Bacteria</taxon>
        <taxon>Bacillati</taxon>
        <taxon>Actinomycetota</taxon>
        <taxon>Actinomycetes</taxon>
        <taxon>Propionibacteriales</taxon>
        <taxon>Propionibacteriaceae</taxon>
        <taxon>Microlunatus</taxon>
    </lineage>
</organism>